<evidence type="ECO:0000256" key="4">
    <source>
        <dbReference type="ARBA" id="ARBA00022833"/>
    </source>
</evidence>
<keyword evidence="1" id="KW-0645">Protease</keyword>
<feature type="region of interest" description="Disordered" evidence="5">
    <location>
        <begin position="353"/>
        <end position="376"/>
    </location>
</feature>
<reference evidence="8" key="1">
    <citation type="submission" date="2025-08" db="UniProtKB">
        <authorList>
            <consortium name="Ensembl"/>
        </authorList>
    </citation>
    <scope>IDENTIFICATION</scope>
</reference>
<keyword evidence="6" id="KW-0472">Membrane</keyword>
<dbReference type="GO" id="GO:0030198">
    <property type="term" value="P:extracellular matrix organization"/>
    <property type="evidence" value="ECO:0007669"/>
    <property type="project" value="TreeGrafter"/>
</dbReference>
<dbReference type="Proteomes" id="UP000694414">
    <property type="component" value="Unplaced"/>
</dbReference>
<evidence type="ECO:0000259" key="7">
    <source>
        <dbReference type="Pfam" id="PF00413"/>
    </source>
</evidence>
<dbReference type="GO" id="GO:0005615">
    <property type="term" value="C:extracellular space"/>
    <property type="evidence" value="ECO:0007669"/>
    <property type="project" value="TreeGrafter"/>
</dbReference>
<protein>
    <recommendedName>
        <fullName evidence="7">Peptidase M10 metallopeptidase domain-containing protein</fullName>
    </recommendedName>
</protein>
<dbReference type="AlphaFoldDB" id="A0A8C8ZQ55"/>
<keyword evidence="4" id="KW-0862">Zinc</keyword>
<keyword evidence="9" id="KW-1185">Reference proteome</keyword>
<evidence type="ECO:0000256" key="3">
    <source>
        <dbReference type="ARBA" id="ARBA00022801"/>
    </source>
</evidence>
<organism evidence="8 9">
    <name type="scientific">Prolemur simus</name>
    <name type="common">Greater bamboo lemur</name>
    <name type="synonym">Hapalemur simus</name>
    <dbReference type="NCBI Taxonomy" id="1328070"/>
    <lineage>
        <taxon>Eukaryota</taxon>
        <taxon>Metazoa</taxon>
        <taxon>Chordata</taxon>
        <taxon>Craniata</taxon>
        <taxon>Vertebrata</taxon>
        <taxon>Euteleostomi</taxon>
        <taxon>Mammalia</taxon>
        <taxon>Eutheria</taxon>
        <taxon>Euarchontoglires</taxon>
        <taxon>Primates</taxon>
        <taxon>Strepsirrhini</taxon>
        <taxon>Lemuriformes</taxon>
        <taxon>Lemuridae</taxon>
        <taxon>Prolemur</taxon>
    </lineage>
</organism>
<evidence type="ECO:0000313" key="9">
    <source>
        <dbReference type="Proteomes" id="UP000694414"/>
    </source>
</evidence>
<evidence type="ECO:0000256" key="2">
    <source>
        <dbReference type="ARBA" id="ARBA00022723"/>
    </source>
</evidence>
<feature type="region of interest" description="Disordered" evidence="5">
    <location>
        <begin position="201"/>
        <end position="239"/>
    </location>
</feature>
<keyword evidence="6" id="KW-1133">Transmembrane helix</keyword>
<evidence type="ECO:0000313" key="8">
    <source>
        <dbReference type="Ensembl" id="ENSPSMP00000019018.1"/>
    </source>
</evidence>
<dbReference type="GO" id="GO:0031012">
    <property type="term" value="C:extracellular matrix"/>
    <property type="evidence" value="ECO:0007669"/>
    <property type="project" value="InterPro"/>
</dbReference>
<keyword evidence="2" id="KW-0479">Metal-binding</keyword>
<evidence type="ECO:0000256" key="6">
    <source>
        <dbReference type="SAM" id="Phobius"/>
    </source>
</evidence>
<dbReference type="InterPro" id="IPR024079">
    <property type="entry name" value="MetalloPept_cat_dom_sf"/>
</dbReference>
<dbReference type="GeneTree" id="ENSGT00940000161187"/>
<dbReference type="GO" id="GO:0004222">
    <property type="term" value="F:metalloendopeptidase activity"/>
    <property type="evidence" value="ECO:0007669"/>
    <property type="project" value="InterPro"/>
</dbReference>
<name>A0A8C8ZQ55_PROSS</name>
<evidence type="ECO:0000256" key="5">
    <source>
        <dbReference type="SAM" id="MobiDB-lite"/>
    </source>
</evidence>
<keyword evidence="3" id="KW-0378">Hydrolase</keyword>
<dbReference type="SUPFAM" id="SSF55486">
    <property type="entry name" value="Metalloproteases ('zincins'), catalytic domain"/>
    <property type="match status" value="1"/>
</dbReference>
<dbReference type="Pfam" id="PF00413">
    <property type="entry name" value="Peptidase_M10"/>
    <property type="match status" value="1"/>
</dbReference>
<keyword evidence="6" id="KW-0812">Transmembrane</keyword>
<dbReference type="GO" id="GO:0006508">
    <property type="term" value="P:proteolysis"/>
    <property type="evidence" value="ECO:0007669"/>
    <property type="project" value="UniProtKB-KW"/>
</dbReference>
<evidence type="ECO:0000256" key="1">
    <source>
        <dbReference type="ARBA" id="ARBA00022670"/>
    </source>
</evidence>
<reference evidence="8" key="2">
    <citation type="submission" date="2025-09" db="UniProtKB">
        <authorList>
            <consortium name="Ensembl"/>
        </authorList>
    </citation>
    <scope>IDENTIFICATION</scope>
</reference>
<dbReference type="GO" id="GO:0030574">
    <property type="term" value="P:collagen catabolic process"/>
    <property type="evidence" value="ECO:0007669"/>
    <property type="project" value="TreeGrafter"/>
</dbReference>
<dbReference type="PANTHER" id="PTHR10201">
    <property type="entry name" value="MATRIX METALLOPROTEINASE"/>
    <property type="match status" value="1"/>
</dbReference>
<feature type="transmembrane region" description="Helical" evidence="6">
    <location>
        <begin position="20"/>
        <end position="38"/>
    </location>
</feature>
<dbReference type="PANTHER" id="PTHR10201:SF7">
    <property type="entry name" value="MATRIX METALLOPROTEINASE-23"/>
    <property type="match status" value="1"/>
</dbReference>
<sequence length="535" mass="57364">MGRGTCVPSETPRGGVQGRWLGAALGALCLLPALVLLARLGAPAVRAWSAAQGDVAARGPGGVPAARVPAPLGPRRRRYTLTPARLRWDHFNLTYRILSFPRNLLSPRETRRGLAAAFRMWSDVSPFSFREVAPEQPSDLRIGGSRSQPRPRPRPRLLPGHAHGLPGVRAAPLLRRPHGGAGARLLPPARRHPLRRQRVLGSGPHALQLEERRVAHGPGARGGPRDRPRAGPDALAARPGAHAPQCHAARLEGAVAGRAVGAAPALRLPGPAARVRVLGTEGPLRRPPAAHEEALPQQLRLLLRIPLPHGGRHPTAPQDQNQAGARGQECHLPLWPEDPPQERQSVLVQGPGAPRVLLPRLPGTGRGTPEHHRQRRERGHLHVCGAPAPACAHDLLLACPCEELSSWSPAGRQARLIKHFLSDVSAPFLGRVAGSRWGAGPHPRCPPGCGEPRGQDIPLPQSLGLRTQLTGERGFAKVVSERWWHPQAQEPVGYHWASPGSAKRWVRQGGLPEGGSWAGLEEGGSCASRAFCESM</sequence>
<dbReference type="GO" id="GO:0008270">
    <property type="term" value="F:zinc ion binding"/>
    <property type="evidence" value="ECO:0007669"/>
    <property type="project" value="InterPro"/>
</dbReference>
<accession>A0A8C8ZQ55</accession>
<dbReference type="InterPro" id="IPR001818">
    <property type="entry name" value="Pept_M10_metallopeptidase"/>
</dbReference>
<proteinExistence type="predicted"/>
<feature type="domain" description="Peptidase M10 metallopeptidase" evidence="7">
    <location>
        <begin position="87"/>
        <end position="143"/>
    </location>
</feature>
<feature type="region of interest" description="Disordered" evidence="5">
    <location>
        <begin position="132"/>
        <end position="165"/>
    </location>
</feature>
<dbReference type="Ensembl" id="ENSPSMT00000022038.1">
    <property type="protein sequence ID" value="ENSPSMP00000019018.1"/>
    <property type="gene ID" value="ENSPSMG00000013426.1"/>
</dbReference>
<dbReference type="Gene3D" id="3.40.390.10">
    <property type="entry name" value="Collagenase (Catalytic Domain)"/>
    <property type="match status" value="1"/>
</dbReference>